<dbReference type="Proteomes" id="UP000044841">
    <property type="component" value="Unassembled WGS sequence"/>
</dbReference>
<feature type="chain" id="PRO_5005502521" description="FAD/NAD(P)-binding domain-containing protein" evidence="1">
    <location>
        <begin position="19"/>
        <end position="441"/>
    </location>
</feature>
<feature type="signal peptide" evidence="1">
    <location>
        <begin position="1"/>
        <end position="18"/>
    </location>
</feature>
<dbReference type="GO" id="GO:0050660">
    <property type="term" value="F:flavin adenine dinucleotide binding"/>
    <property type="evidence" value="ECO:0007669"/>
    <property type="project" value="TreeGrafter"/>
</dbReference>
<keyword evidence="4" id="KW-1185">Reference proteome</keyword>
<gene>
    <name evidence="3" type="ORF">RSOLAG22IIIB_10748</name>
</gene>
<keyword evidence="1" id="KW-0732">Signal</keyword>
<dbReference type="InterPro" id="IPR036188">
    <property type="entry name" value="FAD/NAD-bd_sf"/>
</dbReference>
<dbReference type="GO" id="GO:0005737">
    <property type="term" value="C:cytoplasm"/>
    <property type="evidence" value="ECO:0007669"/>
    <property type="project" value="TreeGrafter"/>
</dbReference>
<name>A0A0K6G4E3_9AGAM</name>
<dbReference type="Pfam" id="PF07992">
    <property type="entry name" value="Pyr_redox_2"/>
    <property type="match status" value="1"/>
</dbReference>
<feature type="domain" description="FAD/NAD(P)-binding" evidence="2">
    <location>
        <begin position="21"/>
        <end position="367"/>
    </location>
</feature>
<dbReference type="PANTHER" id="PTHR43735:SF2">
    <property type="entry name" value="FE-REGULATED PROTEIN 8"/>
    <property type="match status" value="1"/>
</dbReference>
<sequence length="441" mass="48172">MRLFRALSFAMTTPFVSSTRTVLVLGGSYGGFGAAKFLSKELPEGYRVVLLERNSHANHLYVIPRFSVISSHEYKAFIPYDHLFGPTPGIHKVVHGTATKLEPNRVTYTPASYTPDSSNGNQTIEFDYLVYALGATLPGPIDFWGAKNVHEKEVNLEAEKARNGFNGTKPAAIEFLQRAQARLKEVESVLVVGGGALGIQFATDLKDVYPQKQVTLLHSRMQLLPRFPEKMHGEINNTMHNLNVNLILGQRLDLKTTLPENAEYDEQGRRVVKTESGMRICADLVLLCTGQSPNTALVRDLAPQAIDAKTGLVKVLQTMQIDSPNSRFVAQDGTSGGQTNIPHIYAIGDAADAFGAIKAGHTAYQQAEVASKNIIASLSNNPLTPYEPGPPAIKLSLGLKHRATIMGAEQTMTVGDDGKDDLDAPYMWPFLGADIERDKDL</sequence>
<accession>A0A0K6G4E3</accession>
<dbReference type="InterPro" id="IPR023753">
    <property type="entry name" value="FAD/NAD-binding_dom"/>
</dbReference>
<evidence type="ECO:0000313" key="4">
    <source>
        <dbReference type="Proteomes" id="UP000044841"/>
    </source>
</evidence>
<evidence type="ECO:0000313" key="3">
    <source>
        <dbReference type="EMBL" id="CUA73361.1"/>
    </source>
</evidence>
<dbReference type="AlphaFoldDB" id="A0A0K6G4E3"/>
<organism evidence="3 4">
    <name type="scientific">Rhizoctonia solani</name>
    <dbReference type="NCBI Taxonomy" id="456999"/>
    <lineage>
        <taxon>Eukaryota</taxon>
        <taxon>Fungi</taxon>
        <taxon>Dikarya</taxon>
        <taxon>Basidiomycota</taxon>
        <taxon>Agaricomycotina</taxon>
        <taxon>Agaricomycetes</taxon>
        <taxon>Cantharellales</taxon>
        <taxon>Ceratobasidiaceae</taxon>
        <taxon>Rhizoctonia</taxon>
    </lineage>
</organism>
<evidence type="ECO:0000259" key="2">
    <source>
        <dbReference type="Pfam" id="PF07992"/>
    </source>
</evidence>
<reference evidence="3 4" key="1">
    <citation type="submission" date="2015-07" db="EMBL/GenBank/DDBJ databases">
        <authorList>
            <person name="Noorani M."/>
        </authorList>
    </citation>
    <scope>NUCLEOTIDE SEQUENCE [LARGE SCALE GENOMIC DNA]</scope>
    <source>
        <strain evidence="3">BBA 69670</strain>
    </source>
</reference>
<dbReference type="GO" id="GO:0004174">
    <property type="term" value="F:electron-transferring-flavoprotein dehydrogenase activity"/>
    <property type="evidence" value="ECO:0007669"/>
    <property type="project" value="TreeGrafter"/>
</dbReference>
<dbReference type="SUPFAM" id="SSF51905">
    <property type="entry name" value="FAD/NAD(P)-binding domain"/>
    <property type="match status" value="1"/>
</dbReference>
<dbReference type="PANTHER" id="PTHR43735">
    <property type="entry name" value="APOPTOSIS-INDUCING FACTOR 1"/>
    <property type="match status" value="1"/>
</dbReference>
<dbReference type="PRINTS" id="PR00368">
    <property type="entry name" value="FADPNR"/>
</dbReference>
<protein>
    <recommendedName>
        <fullName evidence="2">FAD/NAD(P)-binding domain-containing protein</fullName>
    </recommendedName>
</protein>
<dbReference type="EMBL" id="CYGV01001375">
    <property type="protein sequence ID" value="CUA73361.1"/>
    <property type="molecule type" value="Genomic_DNA"/>
</dbReference>
<dbReference type="PRINTS" id="PR00411">
    <property type="entry name" value="PNDRDTASEI"/>
</dbReference>
<dbReference type="Gene3D" id="3.50.50.100">
    <property type="match status" value="1"/>
</dbReference>
<evidence type="ECO:0000256" key="1">
    <source>
        <dbReference type="SAM" id="SignalP"/>
    </source>
</evidence>
<proteinExistence type="predicted"/>